<dbReference type="RefSeq" id="YP_784293.1">
    <property type="nucleotide sequence ID" value="NC_008030.1"/>
</dbReference>
<evidence type="ECO:0000256" key="11">
    <source>
        <dbReference type="SAM" id="Phobius"/>
    </source>
</evidence>
<dbReference type="Proteomes" id="UP000011300">
    <property type="component" value="Segment"/>
</dbReference>
<dbReference type="GO" id="GO:0046718">
    <property type="term" value="P:symbiont entry into host cell"/>
    <property type="evidence" value="ECO:0007669"/>
    <property type="project" value="UniProtKB-KW"/>
</dbReference>
<dbReference type="Pfam" id="PF03213">
    <property type="entry name" value="Pox_P35"/>
    <property type="match status" value="1"/>
</dbReference>
<keyword evidence="9 11" id="KW-0472">Membrane</keyword>
<keyword evidence="5" id="KW-0946">Virion</keyword>
<keyword evidence="2" id="KW-0945">Host-virus interaction</keyword>
<evidence type="ECO:0000256" key="4">
    <source>
        <dbReference type="ARBA" id="ARBA00022804"/>
    </source>
</evidence>
<organismHost>
    <name type="scientific">Crocodylus porosus</name>
    <name type="common">Saltwater crocodile</name>
    <name type="synonym">Estuarine crocodile</name>
    <dbReference type="NCBI Taxonomy" id="8502"/>
</organismHost>
<keyword evidence="10" id="KW-1160">Virus entry into host cell</keyword>
<comment type="subcellular location">
    <subcellularLocation>
        <location evidence="1">Virion membrane</location>
        <topology evidence="1">Single-pass membrane protein</topology>
    </subcellularLocation>
</comment>
<dbReference type="GO" id="GO:0055036">
    <property type="term" value="C:virion membrane"/>
    <property type="evidence" value="ECO:0007669"/>
    <property type="project" value="UniProtKB-SubCell"/>
</dbReference>
<feature type="transmembrane region" description="Helical" evidence="11">
    <location>
        <begin position="244"/>
        <end position="275"/>
    </location>
</feature>
<gene>
    <name evidence="12" type="ORF">CRV103</name>
</gene>
<evidence type="ECO:0000256" key="10">
    <source>
        <dbReference type="ARBA" id="ARBA00023296"/>
    </source>
</evidence>
<dbReference type="KEGG" id="vg:4363385"/>
<evidence type="ECO:0000256" key="7">
    <source>
        <dbReference type="ARBA" id="ARBA00022921"/>
    </source>
</evidence>
<protein>
    <submittedName>
        <fullName evidence="12">IMV envelope protein</fullName>
    </submittedName>
</protein>
<dbReference type="GO" id="GO:0019062">
    <property type="term" value="P:virion attachment to host cell"/>
    <property type="evidence" value="ECO:0007669"/>
    <property type="project" value="UniProtKB-KW"/>
</dbReference>
<evidence type="ECO:0000313" key="13">
    <source>
        <dbReference type="Proteomes" id="UP000011300"/>
    </source>
</evidence>
<evidence type="ECO:0000256" key="1">
    <source>
        <dbReference type="ARBA" id="ARBA00004381"/>
    </source>
</evidence>
<organism evidence="12 13">
    <name type="scientific">Nile crocodilepox virus (isolate Crocodylus niloticus/Zimbabwe/Ume/2001)</name>
    <name type="common">CRV</name>
    <dbReference type="NCBI Taxonomy" id="1289473"/>
    <lineage>
        <taxon>Viruses</taxon>
        <taxon>Varidnaviria</taxon>
        <taxon>Bamfordvirae</taxon>
        <taxon>Nucleocytoviricota</taxon>
        <taxon>Pokkesviricetes</taxon>
        <taxon>Chitovirales</taxon>
        <taxon>Poxviridae</taxon>
        <taxon>Chordopoxvirinae</taxon>
        <taxon>Crocodylidpoxvirus</taxon>
        <taxon>Crocodylidpoxvirus nilecrocodilepox</taxon>
        <taxon>Nile crocodilepox virus</taxon>
    </lineage>
</organism>
<keyword evidence="13" id="KW-1185">Reference proteome</keyword>
<name>Q070E8_CPRVZ</name>
<evidence type="ECO:0000313" key="12">
    <source>
        <dbReference type="EMBL" id="ABJ08994.1"/>
    </source>
</evidence>
<evidence type="ECO:0000256" key="3">
    <source>
        <dbReference type="ARBA" id="ARBA00022692"/>
    </source>
</evidence>
<evidence type="ECO:0000256" key="8">
    <source>
        <dbReference type="ARBA" id="ARBA00022989"/>
    </source>
</evidence>
<keyword evidence="6 12" id="KW-0261">Viral envelope protein</keyword>
<keyword evidence="7" id="KW-0426">Late protein</keyword>
<keyword evidence="3 11" id="KW-0812">Transmembrane</keyword>
<organismHost>
    <name type="scientific">Crocodylus johnstoni</name>
    <name type="common">Australian freshwater crocodile</name>
    <dbReference type="NCBI Taxonomy" id="184234"/>
</organismHost>
<keyword evidence="8 11" id="KW-1133">Transmembrane helix</keyword>
<accession>Q070E8</accession>
<evidence type="ECO:0000256" key="5">
    <source>
        <dbReference type="ARBA" id="ARBA00022844"/>
    </source>
</evidence>
<dbReference type="GeneID" id="4363385"/>
<evidence type="ECO:0000256" key="6">
    <source>
        <dbReference type="ARBA" id="ARBA00022879"/>
    </source>
</evidence>
<proteinExistence type="predicted"/>
<evidence type="ECO:0000256" key="9">
    <source>
        <dbReference type="ARBA" id="ARBA00023136"/>
    </source>
</evidence>
<evidence type="ECO:0000256" key="2">
    <source>
        <dbReference type="ARBA" id="ARBA00022581"/>
    </source>
</evidence>
<sequence>MADTYQLFVLDINGIPEAFNWLTTNQIAFTEVKPAEFVTSAKYISTTCGYLCSERTKRSVNAHLGLYERILNGKPQQVADPAFVVLEDLVTPRPDFAKTLQPICDAMKANSIDIVYLTTDYFSRVNQPPIAMAAAPAYKLYRAGSALSLAGYVITLAGMKKVRDHFLANPVTTSLNVDLDVNAARAHIARAVLDPALVSIDRVAPDIENKGSFLSRWLEKHYPRTYSMLHTPVLSLFGKIDVNILSAVVLIVAVLFIMFGVTSPFGWFLLGLLVADAF</sequence>
<reference evidence="12 13" key="1">
    <citation type="journal article" date="2006" name="J. Virol.">
        <title>Genome of crocodilepox virus.</title>
        <authorList>
            <person name="Afonso C.L."/>
            <person name="Tulman E.R."/>
            <person name="Delhon G."/>
            <person name="Lu Z."/>
            <person name="Viljoen G.J."/>
            <person name="Wallace D.B."/>
            <person name="Kutish G.F."/>
            <person name="Rock D.L."/>
        </authorList>
    </citation>
    <scope>NUCLEOTIDE SEQUENCE [LARGE SCALE GENOMIC DNA]</scope>
    <source>
        <strain evidence="13">Isolate Crocodylus niloticus/Zimbabwe/Ume/2001</strain>
    </source>
</reference>
<dbReference type="EMBL" id="DQ356948">
    <property type="protein sequence ID" value="ABJ08994.1"/>
    <property type="molecule type" value="Genomic_DNA"/>
</dbReference>
<organismHost>
    <name type="scientific">Crocodylus niloticus</name>
    <name type="common">Nile crocodile</name>
    <name type="synonym">African crocodile</name>
    <dbReference type="NCBI Taxonomy" id="8501"/>
</organismHost>
<dbReference type="GO" id="GO:0019031">
    <property type="term" value="C:viral envelope"/>
    <property type="evidence" value="ECO:0007669"/>
    <property type="project" value="UniProtKB-KW"/>
</dbReference>
<keyword evidence="4" id="KW-1161">Viral attachment to host cell</keyword>
<dbReference type="InterPro" id="IPR004900">
    <property type="entry name" value="Poxvirus_P35"/>
</dbReference>